<reference evidence="1 2" key="1">
    <citation type="submission" date="2023-10" db="EMBL/GenBank/DDBJ databases">
        <title>Genomes of two closely related lineages of the louse Polyplax serrata with different host specificities.</title>
        <authorList>
            <person name="Martinu J."/>
            <person name="Tarabai H."/>
            <person name="Stefka J."/>
            <person name="Hypsa V."/>
        </authorList>
    </citation>
    <scope>NUCLEOTIDE SEQUENCE [LARGE SCALE GENOMIC DNA]</scope>
    <source>
        <strain evidence="1">HR10_N</strain>
    </source>
</reference>
<protein>
    <submittedName>
        <fullName evidence="1">Uncharacterized protein</fullName>
    </submittedName>
</protein>
<dbReference type="AlphaFoldDB" id="A0AAN8P6D8"/>
<gene>
    <name evidence="1" type="ORF">RUM43_007782</name>
</gene>
<dbReference type="EMBL" id="JAWJWE010000003">
    <property type="protein sequence ID" value="KAK6639509.1"/>
    <property type="molecule type" value="Genomic_DNA"/>
</dbReference>
<accession>A0AAN8P6D8</accession>
<evidence type="ECO:0000313" key="1">
    <source>
        <dbReference type="EMBL" id="KAK6639509.1"/>
    </source>
</evidence>
<evidence type="ECO:0000313" key="2">
    <source>
        <dbReference type="Proteomes" id="UP001372834"/>
    </source>
</evidence>
<comment type="caution">
    <text evidence="1">The sequence shown here is derived from an EMBL/GenBank/DDBJ whole genome shotgun (WGS) entry which is preliminary data.</text>
</comment>
<organism evidence="1 2">
    <name type="scientific">Polyplax serrata</name>
    <name type="common">Common mouse louse</name>
    <dbReference type="NCBI Taxonomy" id="468196"/>
    <lineage>
        <taxon>Eukaryota</taxon>
        <taxon>Metazoa</taxon>
        <taxon>Ecdysozoa</taxon>
        <taxon>Arthropoda</taxon>
        <taxon>Hexapoda</taxon>
        <taxon>Insecta</taxon>
        <taxon>Pterygota</taxon>
        <taxon>Neoptera</taxon>
        <taxon>Paraneoptera</taxon>
        <taxon>Psocodea</taxon>
        <taxon>Troctomorpha</taxon>
        <taxon>Phthiraptera</taxon>
        <taxon>Anoplura</taxon>
        <taxon>Polyplacidae</taxon>
        <taxon>Polyplax</taxon>
    </lineage>
</organism>
<proteinExistence type="predicted"/>
<dbReference type="Proteomes" id="UP001372834">
    <property type="component" value="Unassembled WGS sequence"/>
</dbReference>
<sequence>MTISLELTDARIRIGNGFRFPIISRKILRALEVMTRPIWTRDDNDNNDDDDEVDGYVVFYDSPTSTISLPPTICDSEFIALL</sequence>
<name>A0AAN8P6D8_POLSC</name>